<dbReference type="EC" id="2.3.2.27" evidence="3"/>
<feature type="compositionally biased region" description="Low complexity" evidence="11">
    <location>
        <begin position="684"/>
        <end position="698"/>
    </location>
</feature>
<evidence type="ECO:0000256" key="10">
    <source>
        <dbReference type="PROSITE-ProRule" id="PRU00175"/>
    </source>
</evidence>
<feature type="region of interest" description="Disordered" evidence="11">
    <location>
        <begin position="123"/>
        <end position="147"/>
    </location>
</feature>
<keyword evidence="9 12" id="KW-0472">Membrane</keyword>
<dbReference type="GO" id="GO:0016020">
    <property type="term" value="C:membrane"/>
    <property type="evidence" value="ECO:0007669"/>
    <property type="project" value="UniProtKB-SubCell"/>
</dbReference>
<feature type="region of interest" description="Disordered" evidence="11">
    <location>
        <begin position="648"/>
        <end position="735"/>
    </location>
</feature>
<dbReference type="PANTHER" id="PTHR47168">
    <property type="entry name" value="RING ZINC FINGER DOMAIN SUPERFAMILY PROTEIN-RELATED"/>
    <property type="match status" value="1"/>
</dbReference>
<evidence type="ECO:0000313" key="15">
    <source>
        <dbReference type="EMBL" id="KAH7127089.1"/>
    </source>
</evidence>
<feature type="compositionally biased region" description="Basic and acidic residues" evidence="11">
    <location>
        <begin position="366"/>
        <end position="382"/>
    </location>
</feature>
<sequence>MRPLRLLLSFATSLLGITLLLFVVIGSSDPEENHDNQKSATQGRLKTSWSFTSPGSLFPPSAIISLTDDNSTFFLARPAAFGPVLPKNGLSGPIWIGSGFGEETMGRGELGCSDVPGWNEDSSIPSMKPSSLFKSVPANSEGSINHDEDELYITRAREYSSDETDAPRSSNAQSRHTSEHADIGLIQESAEITGKVVLLKRGGCAFSEKVLWAQRRGATALIVGDDVRGGPLIRMYASGDASNVSIPSIFTSHTTAQLLSSLLPLSGSLGSISPEGNSGTQPVSTAENGTIKNTKKPGWLHSLLQAFGLGRSSTSSNGSRKPSGSDDLEWTSVERWGADGSGQPPTSSGSTSKPTPITDTFTVDEQDSRDPHLLSHDSETIRGRQVNSFKRTDKNWLSSSPADFDEGDKPKAGPNVHDSSSSLHASWNSNSGQTDERLSNQAHHDGLWVTIEPTNMSTSPFFDTLLVLVVSPLVTLTVVYALLLLRARIRRRRWRAPKSVVERLPVRTYHTVSDSPPSTATAVPSASSSPTTTTPLLQRTPSRPTSSVSRPQLGITSQSPTSSSSFQQGGRTPEEEKRDAGLAEWRRRYGGRQKECVVCLDEYEDGVSQVMSLPCGHEFHVDCITPWLVTRRRTCPICKGDVVASLSQSFRDRTHPPSPVRSPRFFEDDPDPLQAQAAETRNESPSASRPVPISSSSDLYDDYSNDLEANWADDELSDENSRARDIPRDNTFDISSSVRGLSSTVQTTIWRGVEAIRSASGLQRRTSQEELDRDR</sequence>
<comment type="catalytic activity">
    <reaction evidence="1">
        <text>S-ubiquitinyl-[E2 ubiquitin-conjugating enzyme]-L-cysteine + [acceptor protein]-L-lysine = [E2 ubiquitin-conjugating enzyme]-L-cysteine + N(6)-ubiquitinyl-[acceptor protein]-L-lysine.</text>
        <dbReference type="EC" id="2.3.2.27"/>
    </reaction>
</comment>
<gene>
    <name evidence="15" type="ORF">B0J11DRAFT_293989</name>
</gene>
<evidence type="ECO:0000259" key="14">
    <source>
        <dbReference type="PROSITE" id="PS50089"/>
    </source>
</evidence>
<comment type="subcellular location">
    <subcellularLocation>
        <location evidence="2">Membrane</location>
        <topology evidence="2">Single-pass membrane protein</topology>
    </subcellularLocation>
</comment>
<feature type="chain" id="PRO_5040183534" description="RING-type E3 ubiquitin transferase" evidence="13">
    <location>
        <begin position="31"/>
        <end position="775"/>
    </location>
</feature>
<dbReference type="InterPro" id="IPR013083">
    <property type="entry name" value="Znf_RING/FYVE/PHD"/>
</dbReference>
<evidence type="ECO:0000256" key="3">
    <source>
        <dbReference type="ARBA" id="ARBA00012483"/>
    </source>
</evidence>
<feature type="compositionally biased region" description="Basic and acidic residues" evidence="11">
    <location>
        <begin position="719"/>
        <end position="731"/>
    </location>
</feature>
<protein>
    <recommendedName>
        <fullName evidence="3">RING-type E3 ubiquitin transferase</fullName>
        <ecNumber evidence="3">2.3.2.27</ecNumber>
    </recommendedName>
</protein>
<keyword evidence="8 12" id="KW-1133">Transmembrane helix</keyword>
<keyword evidence="16" id="KW-1185">Reference proteome</keyword>
<dbReference type="SMART" id="SM00744">
    <property type="entry name" value="RINGv"/>
    <property type="match status" value="1"/>
</dbReference>
<dbReference type="Gene3D" id="3.30.40.10">
    <property type="entry name" value="Zinc/RING finger domain, C3HC4 (zinc finger)"/>
    <property type="match status" value="1"/>
</dbReference>
<keyword evidence="7" id="KW-0862">Zinc</keyword>
<feature type="region of interest" description="Disordered" evidence="11">
    <location>
        <begin position="273"/>
        <end position="295"/>
    </location>
</feature>
<name>A0A9P9DVP7_9PLEO</name>
<dbReference type="EMBL" id="JAGMWT010000006">
    <property type="protein sequence ID" value="KAH7127089.1"/>
    <property type="molecule type" value="Genomic_DNA"/>
</dbReference>
<dbReference type="PANTHER" id="PTHR47168:SF1">
    <property type="entry name" value="OS02G0798600 PROTEIN"/>
    <property type="match status" value="1"/>
</dbReference>
<dbReference type="SMART" id="SM00184">
    <property type="entry name" value="RING"/>
    <property type="match status" value="1"/>
</dbReference>
<evidence type="ECO:0000256" key="5">
    <source>
        <dbReference type="ARBA" id="ARBA00022723"/>
    </source>
</evidence>
<dbReference type="SUPFAM" id="SSF52025">
    <property type="entry name" value="PA domain"/>
    <property type="match status" value="1"/>
</dbReference>
<reference evidence="15" key="1">
    <citation type="journal article" date="2021" name="Nat. Commun.">
        <title>Genetic determinants of endophytism in the Arabidopsis root mycobiome.</title>
        <authorList>
            <person name="Mesny F."/>
            <person name="Miyauchi S."/>
            <person name="Thiergart T."/>
            <person name="Pickel B."/>
            <person name="Atanasova L."/>
            <person name="Karlsson M."/>
            <person name="Huettel B."/>
            <person name="Barry K.W."/>
            <person name="Haridas S."/>
            <person name="Chen C."/>
            <person name="Bauer D."/>
            <person name="Andreopoulos W."/>
            <person name="Pangilinan J."/>
            <person name="LaButti K."/>
            <person name="Riley R."/>
            <person name="Lipzen A."/>
            <person name="Clum A."/>
            <person name="Drula E."/>
            <person name="Henrissat B."/>
            <person name="Kohler A."/>
            <person name="Grigoriev I.V."/>
            <person name="Martin F.M."/>
            <person name="Hacquard S."/>
        </authorList>
    </citation>
    <scope>NUCLEOTIDE SEQUENCE</scope>
    <source>
        <strain evidence="15">MPI-CAGE-CH-0243</strain>
    </source>
</reference>
<feature type="compositionally biased region" description="Low complexity" evidence="11">
    <location>
        <begin position="341"/>
        <end position="358"/>
    </location>
</feature>
<dbReference type="InterPro" id="IPR001841">
    <property type="entry name" value="Znf_RING"/>
</dbReference>
<feature type="compositionally biased region" description="Polar residues" evidence="11">
    <location>
        <begin position="275"/>
        <end position="292"/>
    </location>
</feature>
<dbReference type="InterPro" id="IPR051653">
    <property type="entry name" value="E3_ligase_sorting_rcpt"/>
</dbReference>
<evidence type="ECO:0000256" key="9">
    <source>
        <dbReference type="ARBA" id="ARBA00023136"/>
    </source>
</evidence>
<feature type="compositionally biased region" description="Basic and acidic residues" evidence="11">
    <location>
        <begin position="572"/>
        <end position="582"/>
    </location>
</feature>
<feature type="region of interest" description="Disordered" evidence="11">
    <location>
        <begin position="335"/>
        <end position="437"/>
    </location>
</feature>
<evidence type="ECO:0000256" key="2">
    <source>
        <dbReference type="ARBA" id="ARBA00004167"/>
    </source>
</evidence>
<dbReference type="InterPro" id="IPR046450">
    <property type="entry name" value="PA_dom_sf"/>
</dbReference>
<proteinExistence type="predicted"/>
<evidence type="ECO:0000256" key="6">
    <source>
        <dbReference type="ARBA" id="ARBA00022771"/>
    </source>
</evidence>
<dbReference type="GO" id="GO:0061630">
    <property type="term" value="F:ubiquitin protein ligase activity"/>
    <property type="evidence" value="ECO:0007669"/>
    <property type="project" value="UniProtKB-EC"/>
</dbReference>
<comment type="caution">
    <text evidence="15">The sequence shown here is derived from an EMBL/GenBank/DDBJ whole genome shotgun (WGS) entry which is preliminary data.</text>
</comment>
<evidence type="ECO:0000256" key="7">
    <source>
        <dbReference type="ARBA" id="ARBA00022833"/>
    </source>
</evidence>
<evidence type="ECO:0000256" key="11">
    <source>
        <dbReference type="SAM" id="MobiDB-lite"/>
    </source>
</evidence>
<feature type="region of interest" description="Disordered" evidence="11">
    <location>
        <begin position="756"/>
        <end position="775"/>
    </location>
</feature>
<dbReference type="GO" id="GO:0008270">
    <property type="term" value="F:zinc ion binding"/>
    <property type="evidence" value="ECO:0007669"/>
    <property type="project" value="UniProtKB-KW"/>
</dbReference>
<keyword evidence="13" id="KW-0732">Signal</keyword>
<feature type="region of interest" description="Disordered" evidence="11">
    <location>
        <begin position="159"/>
        <end position="181"/>
    </location>
</feature>
<dbReference type="FunFam" id="3.30.40.10:FF:000364">
    <property type="entry name" value="Protease-associated PA domain protein"/>
    <property type="match status" value="1"/>
</dbReference>
<dbReference type="Proteomes" id="UP000700596">
    <property type="component" value="Unassembled WGS sequence"/>
</dbReference>
<feature type="region of interest" description="Disordered" evidence="11">
    <location>
        <begin position="510"/>
        <end position="582"/>
    </location>
</feature>
<dbReference type="OrthoDB" id="5357315at2759"/>
<evidence type="ECO:0000256" key="4">
    <source>
        <dbReference type="ARBA" id="ARBA00022692"/>
    </source>
</evidence>
<feature type="transmembrane region" description="Helical" evidence="12">
    <location>
        <begin position="465"/>
        <end position="485"/>
    </location>
</feature>
<dbReference type="Pfam" id="PF13639">
    <property type="entry name" value="zf-RING_2"/>
    <property type="match status" value="1"/>
</dbReference>
<accession>A0A9P9DVP7</accession>
<evidence type="ECO:0000256" key="13">
    <source>
        <dbReference type="SAM" id="SignalP"/>
    </source>
</evidence>
<dbReference type="AlphaFoldDB" id="A0A9P9DVP7"/>
<dbReference type="CDD" id="cd16454">
    <property type="entry name" value="RING-H2_PA-TM-RING"/>
    <property type="match status" value="1"/>
</dbReference>
<evidence type="ECO:0000256" key="1">
    <source>
        <dbReference type="ARBA" id="ARBA00000900"/>
    </source>
</evidence>
<feature type="compositionally biased region" description="Low complexity" evidence="11">
    <location>
        <begin position="515"/>
        <end position="568"/>
    </location>
</feature>
<feature type="compositionally biased region" description="Polar residues" evidence="11">
    <location>
        <begin position="123"/>
        <end position="143"/>
    </location>
</feature>
<dbReference type="InterPro" id="IPR011016">
    <property type="entry name" value="Znf_RING-CH"/>
</dbReference>
<evidence type="ECO:0000256" key="12">
    <source>
        <dbReference type="SAM" id="Phobius"/>
    </source>
</evidence>
<keyword evidence="4 12" id="KW-0812">Transmembrane</keyword>
<keyword evidence="6 10" id="KW-0863">Zinc-finger</keyword>
<evidence type="ECO:0000313" key="16">
    <source>
        <dbReference type="Proteomes" id="UP000700596"/>
    </source>
</evidence>
<dbReference type="Pfam" id="PF02225">
    <property type="entry name" value="PA"/>
    <property type="match status" value="1"/>
</dbReference>
<dbReference type="PROSITE" id="PS50089">
    <property type="entry name" value="ZF_RING_2"/>
    <property type="match status" value="1"/>
</dbReference>
<feature type="compositionally biased region" description="Low complexity" evidence="11">
    <location>
        <begin position="419"/>
        <end position="431"/>
    </location>
</feature>
<feature type="compositionally biased region" description="Polar residues" evidence="11">
    <location>
        <begin position="385"/>
        <end position="401"/>
    </location>
</feature>
<feature type="compositionally biased region" description="Acidic residues" evidence="11">
    <location>
        <begin position="699"/>
        <end position="718"/>
    </location>
</feature>
<feature type="signal peptide" evidence="13">
    <location>
        <begin position="1"/>
        <end position="30"/>
    </location>
</feature>
<keyword evidence="5" id="KW-0479">Metal-binding</keyword>
<organism evidence="15 16">
    <name type="scientific">Dendryphion nanum</name>
    <dbReference type="NCBI Taxonomy" id="256645"/>
    <lineage>
        <taxon>Eukaryota</taxon>
        <taxon>Fungi</taxon>
        <taxon>Dikarya</taxon>
        <taxon>Ascomycota</taxon>
        <taxon>Pezizomycotina</taxon>
        <taxon>Dothideomycetes</taxon>
        <taxon>Pleosporomycetidae</taxon>
        <taxon>Pleosporales</taxon>
        <taxon>Torulaceae</taxon>
        <taxon>Dendryphion</taxon>
    </lineage>
</organism>
<dbReference type="Gene3D" id="3.50.30.30">
    <property type="match status" value="1"/>
</dbReference>
<feature type="domain" description="RING-type" evidence="14">
    <location>
        <begin position="596"/>
        <end position="639"/>
    </location>
</feature>
<feature type="compositionally biased region" description="Basic and acidic residues" evidence="11">
    <location>
        <begin position="766"/>
        <end position="775"/>
    </location>
</feature>
<dbReference type="InterPro" id="IPR003137">
    <property type="entry name" value="PA_domain"/>
</dbReference>
<dbReference type="SUPFAM" id="SSF57850">
    <property type="entry name" value="RING/U-box"/>
    <property type="match status" value="1"/>
</dbReference>
<evidence type="ECO:0000256" key="8">
    <source>
        <dbReference type="ARBA" id="ARBA00022989"/>
    </source>
</evidence>